<reference evidence="1 2" key="1">
    <citation type="journal article" date="2022" name="Plant J.">
        <title>Chromosome-level genome of Camellia lanceoleosa provides a valuable resource for understanding genome evolution and self-incompatibility.</title>
        <authorList>
            <person name="Gong W."/>
            <person name="Xiao S."/>
            <person name="Wang L."/>
            <person name="Liao Z."/>
            <person name="Chang Y."/>
            <person name="Mo W."/>
            <person name="Hu G."/>
            <person name="Li W."/>
            <person name="Zhao G."/>
            <person name="Zhu H."/>
            <person name="Hu X."/>
            <person name="Ji K."/>
            <person name="Xiang X."/>
            <person name="Song Q."/>
            <person name="Yuan D."/>
            <person name="Jin S."/>
            <person name="Zhang L."/>
        </authorList>
    </citation>
    <scope>NUCLEOTIDE SEQUENCE [LARGE SCALE GENOMIC DNA]</scope>
    <source>
        <strain evidence="1">SQ_2022a</strain>
    </source>
</reference>
<organism evidence="1 2">
    <name type="scientific">Camellia lanceoleosa</name>
    <dbReference type="NCBI Taxonomy" id="1840588"/>
    <lineage>
        <taxon>Eukaryota</taxon>
        <taxon>Viridiplantae</taxon>
        <taxon>Streptophyta</taxon>
        <taxon>Embryophyta</taxon>
        <taxon>Tracheophyta</taxon>
        <taxon>Spermatophyta</taxon>
        <taxon>Magnoliopsida</taxon>
        <taxon>eudicotyledons</taxon>
        <taxon>Gunneridae</taxon>
        <taxon>Pentapetalae</taxon>
        <taxon>asterids</taxon>
        <taxon>Ericales</taxon>
        <taxon>Theaceae</taxon>
        <taxon>Camellia</taxon>
    </lineage>
</organism>
<protein>
    <submittedName>
        <fullName evidence="1">Uncharacterized protein</fullName>
    </submittedName>
</protein>
<comment type="caution">
    <text evidence="1">The sequence shown here is derived from an EMBL/GenBank/DDBJ whole genome shotgun (WGS) entry which is preliminary data.</text>
</comment>
<dbReference type="EMBL" id="CM045765">
    <property type="protein sequence ID" value="KAI8001358.1"/>
    <property type="molecule type" value="Genomic_DNA"/>
</dbReference>
<name>A0ACC0GLA2_9ERIC</name>
<gene>
    <name evidence="1" type="ORF">LOK49_LG09G00119</name>
</gene>
<proteinExistence type="predicted"/>
<keyword evidence="2" id="KW-1185">Reference proteome</keyword>
<dbReference type="Proteomes" id="UP001060215">
    <property type="component" value="Chromosome 8"/>
</dbReference>
<evidence type="ECO:0000313" key="2">
    <source>
        <dbReference type="Proteomes" id="UP001060215"/>
    </source>
</evidence>
<evidence type="ECO:0000313" key="1">
    <source>
        <dbReference type="EMBL" id="KAI8001358.1"/>
    </source>
</evidence>
<accession>A0ACC0GLA2</accession>
<sequence length="105" mass="11260">MEKKRRPSTISTVPLLLLIMLSAVLNSPAQACPSDGSQCKDCILDRFKSGCLACMPILRCMAQCLWGGASRAVCVKKCDCGGADQYPRLSDCKKCMSSCKCSCVA</sequence>